<dbReference type="EMBL" id="PIPS01000002">
    <property type="protein sequence ID" value="RUO43451.1"/>
    <property type="molecule type" value="Genomic_DNA"/>
</dbReference>
<name>A0AA94EEH2_9GAMM</name>
<dbReference type="Proteomes" id="UP000286680">
    <property type="component" value="Unassembled WGS sequence"/>
</dbReference>
<dbReference type="PANTHER" id="PTHR33973:SF4">
    <property type="entry name" value="OS07G0153300 PROTEIN"/>
    <property type="match status" value="1"/>
</dbReference>
<reference evidence="2" key="1">
    <citation type="journal article" date="2018" name="Front. Microbiol.">
        <title>Genome-Based Analysis Reveals the Taxonomy and Diversity of the Family Idiomarinaceae.</title>
        <authorList>
            <person name="Liu Y."/>
            <person name="Lai Q."/>
            <person name="Shao Z."/>
        </authorList>
    </citation>
    <scope>NUCLEOTIDE SEQUENCE [LARGE SCALE GENOMIC DNA]</scope>
    <source>
        <strain evidence="2">SN-14</strain>
    </source>
</reference>
<organism evidence="1 2">
    <name type="scientific">Idiomarina aquatica</name>
    <dbReference type="NCBI Taxonomy" id="1327752"/>
    <lineage>
        <taxon>Bacteria</taxon>
        <taxon>Pseudomonadati</taxon>
        <taxon>Pseudomonadota</taxon>
        <taxon>Gammaproteobacteria</taxon>
        <taxon>Alteromonadales</taxon>
        <taxon>Idiomarinaceae</taxon>
        <taxon>Idiomarina</taxon>
    </lineage>
</organism>
<evidence type="ECO:0000313" key="2">
    <source>
        <dbReference type="Proteomes" id="UP000286680"/>
    </source>
</evidence>
<protein>
    <submittedName>
        <fullName evidence="1">DUF1365 domain-containing protein</fullName>
    </submittedName>
</protein>
<gene>
    <name evidence="1" type="ORF">CWE23_08890</name>
</gene>
<evidence type="ECO:0000313" key="1">
    <source>
        <dbReference type="EMBL" id="RUO43451.1"/>
    </source>
</evidence>
<dbReference type="RefSeq" id="WP_126820043.1">
    <property type="nucleotide sequence ID" value="NZ_PIPS01000002.1"/>
</dbReference>
<proteinExistence type="predicted"/>
<comment type="caution">
    <text evidence="1">The sequence shown here is derived from an EMBL/GenBank/DDBJ whole genome shotgun (WGS) entry which is preliminary data.</text>
</comment>
<dbReference type="Pfam" id="PF07103">
    <property type="entry name" value="DUF1365"/>
    <property type="match status" value="1"/>
</dbReference>
<dbReference type="InterPro" id="IPR010775">
    <property type="entry name" value="DUF1365"/>
</dbReference>
<keyword evidence="2" id="KW-1185">Reference proteome</keyword>
<dbReference type="AlphaFoldDB" id="A0AA94EEH2"/>
<sequence>MQTPHDSALYWGEVYHRRLRPTQHSFSYRFMQWFIALDELETLHKTSRWFSTKGFAPLWFRRKDYLREHSGNLQQAALAKMSELAGERLEGRVFFMGNLRTFGLFFSPVNFYFLQQQGQYTHMLAEVSNTPWLERHYYLIDLAEPHPTTQKAFHVSPFNPLDMTYHWSIKVPSDDVFIQLAAATEKKDFIAGMKLSRGPLNRAGIWRVLKTTPVMALKIIGGIYWQALKLFVKRTPFYGHP</sequence>
<dbReference type="PANTHER" id="PTHR33973">
    <property type="entry name" value="OS07G0153300 PROTEIN"/>
    <property type="match status" value="1"/>
</dbReference>
<accession>A0AA94EEH2</accession>